<dbReference type="SMART" id="SM01126">
    <property type="entry name" value="DDE_Tnp_IS1595"/>
    <property type="match status" value="1"/>
</dbReference>
<organism evidence="2 3">
    <name type="scientific">Aphanomyces euteiches</name>
    <dbReference type="NCBI Taxonomy" id="100861"/>
    <lineage>
        <taxon>Eukaryota</taxon>
        <taxon>Sar</taxon>
        <taxon>Stramenopiles</taxon>
        <taxon>Oomycota</taxon>
        <taxon>Saprolegniomycetes</taxon>
        <taxon>Saprolegniales</taxon>
        <taxon>Verrucalvaceae</taxon>
        <taxon>Aphanomyces</taxon>
    </lineage>
</organism>
<gene>
    <name evidence="2" type="ORF">Ae201684_012713</name>
</gene>
<dbReference type="AlphaFoldDB" id="A0A6G0WQH5"/>
<dbReference type="Pfam" id="PF12762">
    <property type="entry name" value="DDE_Tnp_IS1595"/>
    <property type="match status" value="1"/>
</dbReference>
<dbReference type="PANTHER" id="PTHR47163">
    <property type="entry name" value="DDE_TNP_IS1595 DOMAIN-CONTAINING PROTEIN"/>
    <property type="match status" value="1"/>
</dbReference>
<accession>A0A6G0WQH5</accession>
<comment type="caution">
    <text evidence="2">The sequence shown here is derived from an EMBL/GenBank/DDBJ whole genome shotgun (WGS) entry which is preliminary data.</text>
</comment>
<name>A0A6G0WQH5_9STRA</name>
<protein>
    <recommendedName>
        <fullName evidence="1">ISXO2-like transposase domain-containing protein</fullName>
    </recommendedName>
</protein>
<evidence type="ECO:0000313" key="2">
    <source>
        <dbReference type="EMBL" id="KAF0729652.1"/>
    </source>
</evidence>
<dbReference type="InterPro" id="IPR024445">
    <property type="entry name" value="Tnp_ISXO2-like"/>
</dbReference>
<proteinExistence type="predicted"/>
<dbReference type="InterPro" id="IPR053164">
    <property type="entry name" value="IS1016-like_transposase"/>
</dbReference>
<sequence length="312" mass="36317">MPVVHNRYDLSQVNLFTYDVVMAVTEDEIAAIQWCMDVGLIRQEFFCPQCSNSMKQDGTRWRCRRSTCNDLQFSVRKGTVFVEVKIPIRKFVRILFHYASNTPVTKCASQKKVSQNTVSKVYSICRDMCSEELCRTDMKIGGYGAIVEIDETSLKKKSKYNRGRHYPDCWLFGGVDRGTKQWFGRIVYGDRTKKTLSELIREHINPGTLIISDKFSSYVSLNGRHNLANNPVLRDMDYSHQWVDHSENFVNPTNGAHTQTIEGYWEIKVKRHMKAMRGVIKEMIPELIDEYLWRSWCFRPKVEDAMFMAGIC</sequence>
<feature type="domain" description="ISXO2-like transposase" evidence="1">
    <location>
        <begin position="139"/>
        <end position="296"/>
    </location>
</feature>
<dbReference type="Proteomes" id="UP000481153">
    <property type="component" value="Unassembled WGS sequence"/>
</dbReference>
<evidence type="ECO:0000259" key="1">
    <source>
        <dbReference type="SMART" id="SM01126"/>
    </source>
</evidence>
<evidence type="ECO:0000313" key="3">
    <source>
        <dbReference type="Proteomes" id="UP000481153"/>
    </source>
</evidence>
<dbReference type="EMBL" id="VJMJ01000162">
    <property type="protein sequence ID" value="KAF0729652.1"/>
    <property type="molecule type" value="Genomic_DNA"/>
</dbReference>
<reference evidence="2 3" key="1">
    <citation type="submission" date="2019-07" db="EMBL/GenBank/DDBJ databases">
        <title>Genomics analysis of Aphanomyces spp. identifies a new class of oomycete effector associated with host adaptation.</title>
        <authorList>
            <person name="Gaulin E."/>
        </authorList>
    </citation>
    <scope>NUCLEOTIDE SEQUENCE [LARGE SCALE GENOMIC DNA]</scope>
    <source>
        <strain evidence="2 3">ATCC 201684</strain>
    </source>
</reference>
<dbReference type="PANTHER" id="PTHR47163:SF2">
    <property type="entry name" value="SI:DKEY-17M8.2"/>
    <property type="match status" value="1"/>
</dbReference>
<keyword evidence="3" id="KW-1185">Reference proteome</keyword>
<dbReference type="VEuPathDB" id="FungiDB:AeMF1_013005"/>